<dbReference type="SUPFAM" id="SSF56112">
    <property type="entry name" value="Protein kinase-like (PK-like)"/>
    <property type="match status" value="1"/>
</dbReference>
<dbReference type="SMART" id="SM00220">
    <property type="entry name" value="S_TKc"/>
    <property type="match status" value="1"/>
</dbReference>
<dbReference type="OrthoDB" id="1108473at2759"/>
<reference evidence="2" key="1">
    <citation type="submission" date="2019-07" db="EMBL/GenBank/DDBJ databases">
        <authorList>
            <person name="Dittberner H."/>
        </authorList>
    </citation>
    <scope>NUCLEOTIDE SEQUENCE [LARGE SCALE GENOMIC DNA]</scope>
</reference>
<protein>
    <recommendedName>
        <fullName evidence="1">Protein kinase domain-containing protein</fullName>
    </recommendedName>
</protein>
<dbReference type="PANTHER" id="PTHR48011:SF52">
    <property type="entry name" value="PROTEIN KINASE FAMILY PROTEIN-RELATED"/>
    <property type="match status" value="1"/>
</dbReference>
<dbReference type="PROSITE" id="PS50011">
    <property type="entry name" value="PROTEIN_KINASE_DOM"/>
    <property type="match status" value="1"/>
</dbReference>
<dbReference type="InterPro" id="IPR000719">
    <property type="entry name" value="Prot_kinase_dom"/>
</dbReference>
<dbReference type="PROSITE" id="PS00108">
    <property type="entry name" value="PROTEIN_KINASE_ST"/>
    <property type="match status" value="1"/>
</dbReference>
<comment type="caution">
    <text evidence="2">The sequence shown here is derived from an EMBL/GenBank/DDBJ whole genome shotgun (WGS) entry which is preliminary data.</text>
</comment>
<dbReference type="AlphaFoldDB" id="A0A565BNU8"/>
<evidence type="ECO:0000313" key="3">
    <source>
        <dbReference type="Proteomes" id="UP000489600"/>
    </source>
</evidence>
<dbReference type="GO" id="GO:0007165">
    <property type="term" value="P:signal transduction"/>
    <property type="evidence" value="ECO:0007669"/>
    <property type="project" value="TreeGrafter"/>
</dbReference>
<dbReference type="Gene3D" id="1.10.510.10">
    <property type="entry name" value="Transferase(Phosphotransferase) domain 1"/>
    <property type="match status" value="1"/>
</dbReference>
<dbReference type="PANTHER" id="PTHR48011">
    <property type="entry name" value="CCR4-NOT TRANSCRIPTIONAL COMPLEX SUBUNIT CAF120-RELATED"/>
    <property type="match status" value="1"/>
</dbReference>
<dbReference type="InterPro" id="IPR011009">
    <property type="entry name" value="Kinase-like_dom_sf"/>
</dbReference>
<dbReference type="Pfam" id="PF00069">
    <property type="entry name" value="Pkinase"/>
    <property type="match status" value="1"/>
</dbReference>
<dbReference type="GO" id="GO:0004672">
    <property type="term" value="F:protein kinase activity"/>
    <property type="evidence" value="ECO:0007669"/>
    <property type="project" value="InterPro"/>
</dbReference>
<dbReference type="EMBL" id="CABITT030000004">
    <property type="protein sequence ID" value="VVB02985.1"/>
    <property type="molecule type" value="Genomic_DNA"/>
</dbReference>
<feature type="domain" description="Protein kinase" evidence="1">
    <location>
        <begin position="20"/>
        <end position="267"/>
    </location>
</feature>
<dbReference type="InterPro" id="IPR052751">
    <property type="entry name" value="Plant_MAPKKK"/>
</dbReference>
<accession>A0A565BNU8</accession>
<gene>
    <name evidence="2" type="ORF">ANE_LOCUS13429</name>
</gene>
<dbReference type="InterPro" id="IPR008271">
    <property type="entry name" value="Ser/Thr_kinase_AS"/>
</dbReference>
<name>A0A565BNU8_9BRAS</name>
<evidence type="ECO:0000313" key="2">
    <source>
        <dbReference type="EMBL" id="VVB02985.1"/>
    </source>
</evidence>
<sequence length="312" mass="35362">MAKEMMREPSMLSINESNSLEFVSILGRGGFGSISLMRDSNFRLHAEKSSPLDHLMNLEKELRIMQRFHNHPRIVQASSPHLHIGLNPGRGSIFMEFASKGTLHNMISQFRGRPMPENMVGHVALMILQGLEALHSQGYVHCDLKPANVLVFPSKTIGERWDLKLADFGLSKEPCTDSRSLFGGTHEYMPPESFGPNRVIGPAVDIYSLGCVVLEMFGACPLKMGNYYTWRLPKLVSPLATDFLRRCLDLQPSRRATATELLRHPFVTQRVINVSPRAQVLPYPCFQRFPCVVRNNAIEEYCRRRGEPVMMH</sequence>
<dbReference type="GO" id="GO:0005524">
    <property type="term" value="F:ATP binding"/>
    <property type="evidence" value="ECO:0007669"/>
    <property type="project" value="InterPro"/>
</dbReference>
<evidence type="ECO:0000259" key="1">
    <source>
        <dbReference type="PROSITE" id="PS50011"/>
    </source>
</evidence>
<dbReference type="Proteomes" id="UP000489600">
    <property type="component" value="Unassembled WGS sequence"/>
</dbReference>
<keyword evidence="3" id="KW-1185">Reference proteome</keyword>
<proteinExistence type="predicted"/>
<organism evidence="2 3">
    <name type="scientific">Arabis nemorensis</name>
    <dbReference type="NCBI Taxonomy" id="586526"/>
    <lineage>
        <taxon>Eukaryota</taxon>
        <taxon>Viridiplantae</taxon>
        <taxon>Streptophyta</taxon>
        <taxon>Embryophyta</taxon>
        <taxon>Tracheophyta</taxon>
        <taxon>Spermatophyta</taxon>
        <taxon>Magnoliopsida</taxon>
        <taxon>eudicotyledons</taxon>
        <taxon>Gunneridae</taxon>
        <taxon>Pentapetalae</taxon>
        <taxon>rosids</taxon>
        <taxon>malvids</taxon>
        <taxon>Brassicales</taxon>
        <taxon>Brassicaceae</taxon>
        <taxon>Arabideae</taxon>
        <taxon>Arabis</taxon>
    </lineage>
</organism>